<dbReference type="EMBL" id="LPXN01000100">
    <property type="protein sequence ID" value="KZD09095.1"/>
    <property type="molecule type" value="Genomic_DNA"/>
</dbReference>
<evidence type="ECO:0000259" key="1">
    <source>
        <dbReference type="Pfam" id="PF05099"/>
    </source>
</evidence>
<feature type="domain" description="Co-chaperone DjlA N-terminal" evidence="1">
    <location>
        <begin position="5"/>
        <end position="116"/>
    </location>
</feature>
<organism evidence="2 3">
    <name type="scientific">Oceanibaculum pacificum</name>
    <dbReference type="NCBI Taxonomy" id="580166"/>
    <lineage>
        <taxon>Bacteria</taxon>
        <taxon>Pseudomonadati</taxon>
        <taxon>Pseudomonadota</taxon>
        <taxon>Alphaproteobacteria</taxon>
        <taxon>Rhodospirillales</taxon>
        <taxon>Oceanibaculaceae</taxon>
        <taxon>Oceanibaculum</taxon>
    </lineage>
</organism>
<dbReference type="Proteomes" id="UP000076400">
    <property type="component" value="Unassembled WGS sequence"/>
</dbReference>
<dbReference type="Pfam" id="PF05099">
    <property type="entry name" value="TerB"/>
    <property type="match status" value="1"/>
</dbReference>
<dbReference type="STRING" id="580166.AUP43_07795"/>
<evidence type="ECO:0000313" key="2">
    <source>
        <dbReference type="EMBL" id="KZD09095.1"/>
    </source>
</evidence>
<proteinExistence type="predicted"/>
<dbReference type="InterPro" id="IPR029024">
    <property type="entry name" value="TerB-like"/>
</dbReference>
<keyword evidence="3" id="KW-1185">Reference proteome</keyword>
<dbReference type="CDD" id="cd07176">
    <property type="entry name" value="terB"/>
    <property type="match status" value="1"/>
</dbReference>
<comment type="caution">
    <text evidence="2">The sequence shown here is derived from an EMBL/GenBank/DDBJ whole genome shotgun (WGS) entry which is preliminary data.</text>
</comment>
<accession>A0A154W6C7</accession>
<dbReference type="SUPFAM" id="SSF158682">
    <property type="entry name" value="TerB-like"/>
    <property type="match status" value="1"/>
</dbReference>
<dbReference type="RefSeq" id="WP_067555137.1">
    <property type="nucleotide sequence ID" value="NZ_LPXN01000100.1"/>
</dbReference>
<dbReference type="OrthoDB" id="8448017at2"/>
<dbReference type="AlphaFoldDB" id="A0A154W6C7"/>
<reference evidence="2 3" key="1">
    <citation type="submission" date="2015-12" db="EMBL/GenBank/DDBJ databases">
        <title>Genome sequence of Oceanibaculum pacificum MCCC 1A02656.</title>
        <authorList>
            <person name="Lu L."/>
            <person name="Lai Q."/>
            <person name="Shao Z."/>
            <person name="Qian P."/>
        </authorList>
    </citation>
    <scope>NUCLEOTIDE SEQUENCE [LARGE SCALE GENOMIC DNA]</scope>
    <source>
        <strain evidence="2 3">MCCC 1A02656</strain>
    </source>
</reference>
<gene>
    <name evidence="2" type="ORF">AUP43_07795</name>
</gene>
<protein>
    <recommendedName>
        <fullName evidence="1">Co-chaperone DjlA N-terminal domain-containing protein</fullName>
    </recommendedName>
</protein>
<name>A0A154W6C7_9PROT</name>
<sequence>MISHHTALVYVMVLVSASDSDMTDAEFDTITEIVTHLPVFRDFDLNNLPNIASSCGELLQAENGLDTALDLIKDGLPPRLRETAYAVACDVVASDGKASQEELRMLEILRHRINVDRLVAAAIERGARARYTPSAE</sequence>
<dbReference type="InterPro" id="IPR007791">
    <property type="entry name" value="DjlA_N"/>
</dbReference>
<dbReference type="Gene3D" id="1.10.3680.10">
    <property type="entry name" value="TerB-like"/>
    <property type="match status" value="1"/>
</dbReference>
<evidence type="ECO:0000313" key="3">
    <source>
        <dbReference type="Proteomes" id="UP000076400"/>
    </source>
</evidence>